<protein>
    <submittedName>
        <fullName evidence="2">DNA-N1-methyladenine dioxygenase</fullName>
    </submittedName>
</protein>
<dbReference type="GO" id="GO:0051213">
    <property type="term" value="F:dioxygenase activity"/>
    <property type="evidence" value="ECO:0007669"/>
    <property type="project" value="UniProtKB-KW"/>
</dbReference>
<dbReference type="PANTHER" id="PTHR31212:SF4">
    <property type="entry name" value="ALPHA-KETOGLUTARATE-DEPENDENT DIOXYGENASE ALKB HOMOLOG 3"/>
    <property type="match status" value="1"/>
</dbReference>
<gene>
    <name evidence="2" type="ORF">SAMN05192576_3049</name>
</gene>
<dbReference type="Proteomes" id="UP000199004">
    <property type="component" value="Unassembled WGS sequence"/>
</dbReference>
<dbReference type="Gene3D" id="2.60.120.590">
    <property type="entry name" value="Alpha-ketoglutarate-dependent dioxygenase AlkB-like"/>
    <property type="match status" value="1"/>
</dbReference>
<dbReference type="Pfam" id="PF13532">
    <property type="entry name" value="2OG-FeII_Oxy_2"/>
    <property type="match status" value="1"/>
</dbReference>
<dbReference type="STRING" id="1005944.SAMN05192576_3049"/>
<dbReference type="OrthoDB" id="190276at2"/>
<sequence length="204" mass="22913">MDFQTSLFAAPPQRLRSFEGLERRPLSDGAWVDVLRSWAPEADDIFTTMVSTVPWRAERRQMYDRVVDVPRLVYTYMIGEELPHPVLTEARDALSEHYLPELGEPFRTAGCCYYRDGRDSVAWHGDTIGRGSSQDTMVAIVSVGDPRRLCLRPRGGGESIAIEMGHGDLVVMGGSCQRTWEHAVPKVASAGPRISIQFRPFNVF</sequence>
<accession>A0A1H0FIP3</accession>
<keyword evidence="2" id="KW-0223">Dioxygenase</keyword>
<dbReference type="SUPFAM" id="SSF51197">
    <property type="entry name" value="Clavaminate synthase-like"/>
    <property type="match status" value="1"/>
</dbReference>
<dbReference type="InterPro" id="IPR032854">
    <property type="entry name" value="ALKBH3"/>
</dbReference>
<dbReference type="InterPro" id="IPR027450">
    <property type="entry name" value="AlkB-like"/>
</dbReference>
<dbReference type="RefSeq" id="WP_091025664.1">
    <property type="nucleotide sequence ID" value="NZ_BKAE01000018.1"/>
</dbReference>
<feature type="domain" description="Fe2OG dioxygenase" evidence="1">
    <location>
        <begin position="105"/>
        <end position="202"/>
    </location>
</feature>
<evidence type="ECO:0000313" key="2">
    <source>
        <dbReference type="EMBL" id="SDN94543.1"/>
    </source>
</evidence>
<dbReference type="InterPro" id="IPR005123">
    <property type="entry name" value="Oxoglu/Fe-dep_dioxygenase_dom"/>
</dbReference>
<dbReference type="GO" id="GO:0006307">
    <property type="term" value="P:DNA alkylation repair"/>
    <property type="evidence" value="ECO:0007669"/>
    <property type="project" value="InterPro"/>
</dbReference>
<dbReference type="InterPro" id="IPR037151">
    <property type="entry name" value="AlkB-like_sf"/>
</dbReference>
<dbReference type="PROSITE" id="PS51471">
    <property type="entry name" value="FE2OG_OXY"/>
    <property type="match status" value="1"/>
</dbReference>
<dbReference type="PANTHER" id="PTHR31212">
    <property type="entry name" value="ALPHA-KETOGLUTARATE-DEPENDENT DIOXYGENASE ALKB HOMOLOG 3"/>
    <property type="match status" value="1"/>
</dbReference>
<evidence type="ECO:0000313" key="3">
    <source>
        <dbReference type="Proteomes" id="UP000199004"/>
    </source>
</evidence>
<proteinExistence type="predicted"/>
<organism evidence="2 3">
    <name type="scientific">Nocardioides szechwanensis</name>
    <dbReference type="NCBI Taxonomy" id="1005944"/>
    <lineage>
        <taxon>Bacteria</taxon>
        <taxon>Bacillati</taxon>
        <taxon>Actinomycetota</taxon>
        <taxon>Actinomycetes</taxon>
        <taxon>Propionibacteriales</taxon>
        <taxon>Nocardioidaceae</taxon>
        <taxon>Nocardioides</taxon>
    </lineage>
</organism>
<dbReference type="EMBL" id="FNIC01000005">
    <property type="protein sequence ID" value="SDN94543.1"/>
    <property type="molecule type" value="Genomic_DNA"/>
</dbReference>
<evidence type="ECO:0000259" key="1">
    <source>
        <dbReference type="PROSITE" id="PS51471"/>
    </source>
</evidence>
<dbReference type="FunFam" id="2.60.120.590:FF:000011">
    <property type="entry name" value="Alpha-ketoglutarate-dependent dioxygenase AlkB"/>
    <property type="match status" value="1"/>
</dbReference>
<dbReference type="AlphaFoldDB" id="A0A1H0FIP3"/>
<name>A0A1H0FIP3_9ACTN</name>
<keyword evidence="3" id="KW-1185">Reference proteome</keyword>
<keyword evidence="2" id="KW-0560">Oxidoreductase</keyword>
<reference evidence="2 3" key="1">
    <citation type="submission" date="2016-10" db="EMBL/GenBank/DDBJ databases">
        <authorList>
            <person name="de Groot N.N."/>
        </authorList>
    </citation>
    <scope>NUCLEOTIDE SEQUENCE [LARGE SCALE GENOMIC DNA]</scope>
    <source>
        <strain evidence="2 3">CGMCC 1.11147</strain>
    </source>
</reference>